<dbReference type="Proteomes" id="UP000202663">
    <property type="component" value="Segment"/>
</dbReference>
<dbReference type="KEGG" id="vg:10897021"/>
<proteinExistence type="predicted"/>
<dbReference type="OrthoDB" id="29248at10239"/>
<keyword evidence="2" id="KW-1185">Reference proteome</keyword>
<dbReference type="EMBL" id="HQ403646">
    <property type="protein sequence ID" value="ADX42641.1"/>
    <property type="molecule type" value="Genomic_DNA"/>
</dbReference>
<name>F8S0W6_9CAUD</name>
<organism evidence="1 2">
    <name type="scientific">Gordonia phage GTE2</name>
    <dbReference type="NCBI Taxonomy" id="981323"/>
    <lineage>
        <taxon>Viruses</taxon>
        <taxon>Duplodnaviria</taxon>
        <taxon>Heunggongvirae</taxon>
        <taxon>Uroviricota</taxon>
        <taxon>Caudoviricetes</taxon>
        <taxon>Emalynvirus</taxon>
        <taxon>Emalynvirus GTE2</taxon>
    </lineage>
</organism>
<accession>F8S0W6</accession>
<evidence type="ECO:0000313" key="1">
    <source>
        <dbReference type="EMBL" id="ADX42641.1"/>
    </source>
</evidence>
<protein>
    <submittedName>
        <fullName evidence="1">Ankyrin</fullName>
    </submittedName>
</protein>
<dbReference type="RefSeq" id="YP_004678825.1">
    <property type="nucleotide sequence ID" value="NC_015720.1"/>
</dbReference>
<dbReference type="GeneID" id="10897021"/>
<sequence length="102" mass="11167">MTVPYLRVTASQGADVPDSIELHNRQAEMHWEVELLEKLQAAGVVVRRQDSGGSGEKGPVIYDLFFKNGSWVYQAVGYSEGVTGSIVILQEVEERGEAGNES</sequence>
<reference evidence="1 2" key="1">
    <citation type="journal article" date="2011" name="Appl. Environ. Microbiol.">
        <title>Characterization of the genome of the polyvalent lytic bacteriophage GTE2, which has potential for biocontrol of Gordonia-, Rhodococcus-, and Nocardia-stabilized foams in activated sludge plants.</title>
        <authorList>
            <person name="Petrovski S."/>
            <person name="Seviour R.J."/>
            <person name="Tillett D."/>
        </authorList>
    </citation>
    <scope>NUCLEOTIDE SEQUENCE [LARGE SCALE GENOMIC DNA]</scope>
</reference>
<evidence type="ECO:0000313" key="2">
    <source>
        <dbReference type="Proteomes" id="UP000202663"/>
    </source>
</evidence>